<gene>
    <name evidence="5" type="ORF">A3F83_02820</name>
</gene>
<dbReference type="SUPFAM" id="SSF51621">
    <property type="entry name" value="Phosphoenolpyruvate/pyruvate domain"/>
    <property type="match status" value="1"/>
</dbReference>
<dbReference type="InterPro" id="IPR005000">
    <property type="entry name" value="Aldolase/citrate-lyase_domain"/>
</dbReference>
<dbReference type="GO" id="GO:0046872">
    <property type="term" value="F:metal ion binding"/>
    <property type="evidence" value="ECO:0007669"/>
    <property type="project" value="UniProtKB-KW"/>
</dbReference>
<dbReference type="PANTHER" id="PTHR30502">
    <property type="entry name" value="2-KETO-3-DEOXY-L-RHAMNONATE ALDOLASE"/>
    <property type="match status" value="1"/>
</dbReference>
<sequence length="256" mass="27961">MSAFRAKLDSAEALLGCVITYPCSGMIERLRDDWDWFWIDGQHGELDYQDILELVRACDAAGRGSLVRVPSHEPGWISRALDTACSGIMVPQVENAVQAAEVVKAAKFPPTGNRSCGGRRPIDMWGREYADSANSETLLVVQLESPGALENAEEIASTEGVDCVLIGPNDVKLRLGYLMNEPRPAAEELAEIESLVRICRKHGKLTGVFGVEKEQLAHCLSLGINLIANGIDARFLSEGSRRLSEESRAIIKNHSS</sequence>
<dbReference type="InterPro" id="IPR040442">
    <property type="entry name" value="Pyrv_kinase-like_dom_sf"/>
</dbReference>
<keyword evidence="2" id="KW-0479">Metal-binding</keyword>
<evidence type="ECO:0000259" key="4">
    <source>
        <dbReference type="Pfam" id="PF03328"/>
    </source>
</evidence>
<dbReference type="Proteomes" id="UP000179129">
    <property type="component" value="Unassembled WGS sequence"/>
</dbReference>
<evidence type="ECO:0000256" key="2">
    <source>
        <dbReference type="ARBA" id="ARBA00022723"/>
    </source>
</evidence>
<name>A0A1F5YVZ1_9BACT</name>
<proteinExistence type="inferred from homology"/>
<evidence type="ECO:0000313" key="5">
    <source>
        <dbReference type="EMBL" id="OGG04359.1"/>
    </source>
</evidence>
<comment type="caution">
    <text evidence="5">The sequence shown here is derived from an EMBL/GenBank/DDBJ whole genome shotgun (WGS) entry which is preliminary data.</text>
</comment>
<protein>
    <recommendedName>
        <fullName evidence="4">HpcH/HpaI aldolase/citrate lyase domain-containing protein</fullName>
    </recommendedName>
</protein>
<evidence type="ECO:0000256" key="1">
    <source>
        <dbReference type="ARBA" id="ARBA00005568"/>
    </source>
</evidence>
<dbReference type="STRING" id="1817867.A3F83_02820"/>
<reference evidence="5 6" key="1">
    <citation type="journal article" date="2016" name="Nat. Commun.">
        <title>Thousands of microbial genomes shed light on interconnected biogeochemical processes in an aquifer system.</title>
        <authorList>
            <person name="Anantharaman K."/>
            <person name="Brown C.T."/>
            <person name="Hug L.A."/>
            <person name="Sharon I."/>
            <person name="Castelle C.J."/>
            <person name="Probst A.J."/>
            <person name="Thomas B.C."/>
            <person name="Singh A."/>
            <person name="Wilkins M.J."/>
            <person name="Karaoz U."/>
            <person name="Brodie E.L."/>
            <person name="Williams K.H."/>
            <person name="Hubbard S.S."/>
            <person name="Banfield J.F."/>
        </authorList>
    </citation>
    <scope>NUCLEOTIDE SEQUENCE [LARGE SCALE GENOMIC DNA]</scope>
</reference>
<dbReference type="GO" id="GO:0016832">
    <property type="term" value="F:aldehyde-lyase activity"/>
    <property type="evidence" value="ECO:0007669"/>
    <property type="project" value="TreeGrafter"/>
</dbReference>
<dbReference type="AlphaFoldDB" id="A0A1F5YVZ1"/>
<dbReference type="GO" id="GO:0005737">
    <property type="term" value="C:cytoplasm"/>
    <property type="evidence" value="ECO:0007669"/>
    <property type="project" value="TreeGrafter"/>
</dbReference>
<comment type="similarity">
    <text evidence="1">Belongs to the HpcH/HpaI aldolase family.</text>
</comment>
<evidence type="ECO:0000256" key="3">
    <source>
        <dbReference type="ARBA" id="ARBA00023239"/>
    </source>
</evidence>
<dbReference type="InterPro" id="IPR015813">
    <property type="entry name" value="Pyrv/PenolPyrv_kinase-like_dom"/>
</dbReference>
<dbReference type="Gene3D" id="3.20.20.60">
    <property type="entry name" value="Phosphoenolpyruvate-binding domains"/>
    <property type="match status" value="1"/>
</dbReference>
<dbReference type="Pfam" id="PF03328">
    <property type="entry name" value="HpcH_HpaI"/>
    <property type="match status" value="1"/>
</dbReference>
<keyword evidence="3" id="KW-0456">Lyase</keyword>
<organism evidence="5 6">
    <name type="scientific">Candidatus Glassbacteria bacterium RIFCSPLOWO2_12_FULL_58_11</name>
    <dbReference type="NCBI Taxonomy" id="1817867"/>
    <lineage>
        <taxon>Bacteria</taxon>
        <taxon>Candidatus Glassiibacteriota</taxon>
    </lineage>
</organism>
<dbReference type="PANTHER" id="PTHR30502:SF0">
    <property type="entry name" value="PHOSPHOENOLPYRUVATE CARBOXYLASE FAMILY PROTEIN"/>
    <property type="match status" value="1"/>
</dbReference>
<evidence type="ECO:0000313" key="6">
    <source>
        <dbReference type="Proteomes" id="UP000179129"/>
    </source>
</evidence>
<feature type="domain" description="HpcH/HpaI aldolase/citrate lyase" evidence="4">
    <location>
        <begin position="33"/>
        <end position="234"/>
    </location>
</feature>
<dbReference type="EMBL" id="MFIX01000122">
    <property type="protein sequence ID" value="OGG04359.1"/>
    <property type="molecule type" value="Genomic_DNA"/>
</dbReference>
<dbReference type="InterPro" id="IPR050251">
    <property type="entry name" value="HpcH-HpaI_aldolase"/>
</dbReference>
<accession>A0A1F5YVZ1</accession>